<evidence type="ECO:0000313" key="1">
    <source>
        <dbReference type="EMBL" id="KAF5834625.1"/>
    </source>
</evidence>
<proteinExistence type="predicted"/>
<reference evidence="1" key="1">
    <citation type="submission" date="2017-08" db="EMBL/GenBank/DDBJ databases">
        <authorList>
            <person name="Polle J.E."/>
            <person name="Barry K."/>
            <person name="Cushman J."/>
            <person name="Schmutz J."/>
            <person name="Tran D."/>
            <person name="Hathwaick L.T."/>
            <person name="Yim W.C."/>
            <person name="Jenkins J."/>
            <person name="Mckie-Krisberg Z.M."/>
            <person name="Prochnik S."/>
            <person name="Lindquist E."/>
            <person name="Dockter R.B."/>
            <person name="Adam C."/>
            <person name="Molina H."/>
            <person name="Bunkerborg J."/>
            <person name="Jin E."/>
            <person name="Buchheim M."/>
            <person name="Magnuson J."/>
        </authorList>
    </citation>
    <scope>NUCLEOTIDE SEQUENCE</scope>
    <source>
        <strain evidence="1">CCAP 19/18</strain>
    </source>
</reference>
<accession>A0ABQ7GJ51</accession>
<keyword evidence="2" id="KW-1185">Reference proteome</keyword>
<evidence type="ECO:0008006" key="3">
    <source>
        <dbReference type="Google" id="ProtNLM"/>
    </source>
</evidence>
<dbReference type="EMBL" id="MU069746">
    <property type="protein sequence ID" value="KAF5834625.1"/>
    <property type="molecule type" value="Genomic_DNA"/>
</dbReference>
<gene>
    <name evidence="1" type="ORF">DUNSADRAFT_8666</name>
</gene>
<protein>
    <recommendedName>
        <fullName evidence="3">Encoded protein</fullName>
    </recommendedName>
</protein>
<dbReference type="Proteomes" id="UP000815325">
    <property type="component" value="Unassembled WGS sequence"/>
</dbReference>
<name>A0ABQ7GJ51_DUNSA</name>
<comment type="caution">
    <text evidence="1">The sequence shown here is derived from an EMBL/GenBank/DDBJ whole genome shotgun (WGS) entry which is preliminary data.</text>
</comment>
<sequence length="101" mass="11642">MTPFTMESKRQLHEDPCMPKAVLQAEERELDRQRQERIKWHGNDYPLGKPSKPLKTYVDCGKCAAQMQKTGKGVLLQQCLLCCSMARVPQVRVRKIAKRAE</sequence>
<organism evidence="1 2">
    <name type="scientific">Dunaliella salina</name>
    <name type="common">Green alga</name>
    <name type="synonym">Protococcus salinus</name>
    <dbReference type="NCBI Taxonomy" id="3046"/>
    <lineage>
        <taxon>Eukaryota</taxon>
        <taxon>Viridiplantae</taxon>
        <taxon>Chlorophyta</taxon>
        <taxon>core chlorophytes</taxon>
        <taxon>Chlorophyceae</taxon>
        <taxon>CS clade</taxon>
        <taxon>Chlamydomonadales</taxon>
        <taxon>Dunaliellaceae</taxon>
        <taxon>Dunaliella</taxon>
    </lineage>
</organism>
<evidence type="ECO:0000313" key="2">
    <source>
        <dbReference type="Proteomes" id="UP000815325"/>
    </source>
</evidence>